<dbReference type="Proteomes" id="UP001597116">
    <property type="component" value="Unassembled WGS sequence"/>
</dbReference>
<name>A0ABW3QHN5_9BACT</name>
<protein>
    <submittedName>
        <fullName evidence="1">Zinc-dependent peptidase</fullName>
    </submittedName>
</protein>
<organism evidence="1 2">
    <name type="scientific">Larkinella insperata</name>
    <dbReference type="NCBI Taxonomy" id="332158"/>
    <lineage>
        <taxon>Bacteria</taxon>
        <taxon>Pseudomonadati</taxon>
        <taxon>Bacteroidota</taxon>
        <taxon>Cytophagia</taxon>
        <taxon>Cytophagales</taxon>
        <taxon>Spirosomataceae</taxon>
        <taxon>Larkinella</taxon>
    </lineage>
</organism>
<proteinExistence type="predicted"/>
<dbReference type="EMBL" id="JBHTLP010000006">
    <property type="protein sequence ID" value="MFD1141044.1"/>
    <property type="molecule type" value="Genomic_DNA"/>
</dbReference>
<dbReference type="Gene3D" id="1.10.472.150">
    <property type="entry name" value="Glucose-regulated metallo-peptidase M90, N-terminal domain"/>
    <property type="match status" value="1"/>
</dbReference>
<dbReference type="CDD" id="cd20169">
    <property type="entry name" value="Peptidase_M90_mtfA"/>
    <property type="match status" value="1"/>
</dbReference>
<dbReference type="Pfam" id="PF06167">
    <property type="entry name" value="Peptidase_M90"/>
    <property type="match status" value="1"/>
</dbReference>
<dbReference type="RefSeq" id="WP_265990600.1">
    <property type="nucleotide sequence ID" value="NZ_CP110973.1"/>
</dbReference>
<dbReference type="Gene3D" id="3.40.390.10">
    <property type="entry name" value="Collagenase (Catalytic Domain)"/>
    <property type="match status" value="1"/>
</dbReference>
<dbReference type="InterPro" id="IPR024079">
    <property type="entry name" value="MetalloPept_cat_dom_sf"/>
</dbReference>
<dbReference type="InterPro" id="IPR010384">
    <property type="entry name" value="MtfA_fam"/>
</dbReference>
<evidence type="ECO:0000313" key="2">
    <source>
        <dbReference type="Proteomes" id="UP001597116"/>
    </source>
</evidence>
<comment type="caution">
    <text evidence="1">The sequence shown here is derived from an EMBL/GenBank/DDBJ whole genome shotgun (WGS) entry which is preliminary data.</text>
</comment>
<dbReference type="PANTHER" id="PTHR30164">
    <property type="entry name" value="MTFA PEPTIDASE"/>
    <property type="match status" value="1"/>
</dbReference>
<reference evidence="2" key="1">
    <citation type="journal article" date="2019" name="Int. J. Syst. Evol. Microbiol.">
        <title>The Global Catalogue of Microorganisms (GCM) 10K type strain sequencing project: providing services to taxonomists for standard genome sequencing and annotation.</title>
        <authorList>
            <consortium name="The Broad Institute Genomics Platform"/>
            <consortium name="The Broad Institute Genome Sequencing Center for Infectious Disease"/>
            <person name="Wu L."/>
            <person name="Ma J."/>
        </authorList>
    </citation>
    <scope>NUCLEOTIDE SEQUENCE [LARGE SCALE GENOMIC DNA]</scope>
    <source>
        <strain evidence="2">CCUG 55608</strain>
    </source>
</reference>
<gene>
    <name evidence="1" type="ORF">ACFQ4C_07985</name>
</gene>
<sequence length="267" mass="30439">MAYLLLGLTVLLLGWMVWKYQRRNQPVSPVVPSTNYGDLLQQHVAYYRALSDEDKTVFETRVQQFLSQTRVEGVDTTVDDLDRVLVASSAVITIFGFKNWSFYRLTTVLLYEDRFNTDFQTTGKERNILGMVGEGGALQSTMVLSKPALHEGFANETSKENTGIHEFVHLLDQVDGATDGAPNYLLDRNNIKPWLQLIHASIGEIKANHSDINPYAMTNEAEFFAVVSEYFFKRPDLLQEKHPELFARLEEIFQQRPLEGETSDNPN</sequence>
<evidence type="ECO:0000313" key="1">
    <source>
        <dbReference type="EMBL" id="MFD1141044.1"/>
    </source>
</evidence>
<dbReference type="SUPFAM" id="SSF55486">
    <property type="entry name" value="Metalloproteases ('zincins'), catalytic domain"/>
    <property type="match status" value="1"/>
</dbReference>
<keyword evidence="2" id="KW-1185">Reference proteome</keyword>
<dbReference type="InterPro" id="IPR042252">
    <property type="entry name" value="MtfA_N"/>
</dbReference>
<accession>A0ABW3QHN5</accession>
<dbReference type="PANTHER" id="PTHR30164:SF2">
    <property type="entry name" value="PROTEIN MTFA"/>
    <property type="match status" value="1"/>
</dbReference>